<protein>
    <submittedName>
        <fullName evidence="1">WGS project CCBQ000000000 data, contig 00107</fullName>
    </submittedName>
</protein>
<organism evidence="1 2">
    <name type="scientific">Kluyveromyces dobzhanskii CBS 2104</name>
    <dbReference type="NCBI Taxonomy" id="1427455"/>
    <lineage>
        <taxon>Eukaryota</taxon>
        <taxon>Fungi</taxon>
        <taxon>Dikarya</taxon>
        <taxon>Ascomycota</taxon>
        <taxon>Saccharomycotina</taxon>
        <taxon>Saccharomycetes</taxon>
        <taxon>Saccharomycetales</taxon>
        <taxon>Saccharomycetaceae</taxon>
        <taxon>Kluyveromyces</taxon>
    </lineage>
</organism>
<name>A0A0A8L128_9SACH</name>
<reference evidence="1 2" key="1">
    <citation type="submission" date="2014-03" db="EMBL/GenBank/DDBJ databases">
        <title>The genome of Kluyveromyces dobzhanskii.</title>
        <authorList>
            <person name="Nystedt B."/>
            <person name="Astrom S."/>
        </authorList>
    </citation>
    <scope>NUCLEOTIDE SEQUENCE [LARGE SCALE GENOMIC DNA]</scope>
    <source>
        <strain evidence="1 2">CBS 2104</strain>
    </source>
</reference>
<dbReference type="AlphaFoldDB" id="A0A0A8L128"/>
<gene>
    <name evidence="1" type="ORF">KLDO_g239</name>
</gene>
<accession>A0A0A8L128</accession>
<keyword evidence="2" id="KW-1185">Reference proteome</keyword>
<dbReference type="Proteomes" id="UP000031516">
    <property type="component" value="Unassembled WGS sequence"/>
</dbReference>
<evidence type="ECO:0000313" key="1">
    <source>
        <dbReference type="EMBL" id="CDO91909.1"/>
    </source>
</evidence>
<sequence length="153" mass="16603">MNRADLNSRTYDARACLVPLPMEPIPWDLSMKNELKPREHRSTTIESTKTYSQTMIYSVDISALSTGQLCECNDITQPLSVPLLLPAGHLGSGVSTPISEGAIAANSTTNDDQSFADASRYGSDTVVTSPLIETVKEGSFVQRSVNYKSQCQA</sequence>
<evidence type="ECO:0000313" key="2">
    <source>
        <dbReference type="Proteomes" id="UP000031516"/>
    </source>
</evidence>
<comment type="caution">
    <text evidence="1">The sequence shown here is derived from an EMBL/GenBank/DDBJ whole genome shotgun (WGS) entry which is preliminary data.</text>
</comment>
<dbReference type="EMBL" id="CCBQ010000004">
    <property type="protein sequence ID" value="CDO91909.1"/>
    <property type="molecule type" value="Genomic_DNA"/>
</dbReference>
<proteinExistence type="predicted"/>